<dbReference type="SUPFAM" id="SSF50156">
    <property type="entry name" value="PDZ domain-like"/>
    <property type="match status" value="1"/>
</dbReference>
<dbReference type="SMART" id="SM00228">
    <property type="entry name" value="PDZ"/>
    <property type="match status" value="1"/>
</dbReference>
<dbReference type="InterPro" id="IPR036034">
    <property type="entry name" value="PDZ_sf"/>
</dbReference>
<keyword evidence="2" id="KW-0720">Serine protease</keyword>
<dbReference type="Gene3D" id="2.30.42.10">
    <property type="match status" value="1"/>
</dbReference>
<dbReference type="EMBL" id="SSGG01000089">
    <property type="protein sequence ID" value="TXI36429.1"/>
    <property type="molecule type" value="Genomic_DNA"/>
</dbReference>
<comment type="caution">
    <text evidence="4">The sequence shown here is derived from an EMBL/GenBank/DDBJ whole genome shotgun (WGS) entry which is preliminary data.</text>
</comment>
<comment type="similarity">
    <text evidence="1">Belongs to the peptidase S1C family.</text>
</comment>
<proteinExistence type="inferred from homology"/>
<evidence type="ECO:0000259" key="3">
    <source>
        <dbReference type="SMART" id="SM00228"/>
    </source>
</evidence>
<dbReference type="InterPro" id="IPR001478">
    <property type="entry name" value="PDZ"/>
</dbReference>
<dbReference type="Pfam" id="PF13180">
    <property type="entry name" value="PDZ_2"/>
    <property type="match status" value="1"/>
</dbReference>
<dbReference type="Proteomes" id="UP000321374">
    <property type="component" value="Unassembled WGS sequence"/>
</dbReference>
<evidence type="ECO:0000313" key="5">
    <source>
        <dbReference type="Proteomes" id="UP000321374"/>
    </source>
</evidence>
<dbReference type="PANTHER" id="PTHR22939:SF129">
    <property type="entry name" value="SERINE PROTEASE HTRA2, MITOCHONDRIAL"/>
    <property type="match status" value="1"/>
</dbReference>
<reference evidence="4 5" key="1">
    <citation type="submission" date="2018-09" db="EMBL/GenBank/DDBJ databases">
        <title>Metagenome Assembled Genomes from an Advanced Water Purification Facility.</title>
        <authorList>
            <person name="Stamps B.W."/>
            <person name="Spear J.R."/>
        </authorList>
    </citation>
    <scope>NUCLEOTIDE SEQUENCE [LARGE SCALE GENOMIC DNA]</scope>
    <source>
        <strain evidence="4">Bin_42_2</strain>
    </source>
</reference>
<keyword evidence="2" id="KW-0378">Hydrolase</keyword>
<dbReference type="PANTHER" id="PTHR22939">
    <property type="entry name" value="SERINE PROTEASE FAMILY S1C HTRA-RELATED"/>
    <property type="match status" value="1"/>
</dbReference>
<keyword evidence="2" id="KW-0645">Protease</keyword>
<dbReference type="STRING" id="1122236.GCA_000378225_00861"/>
<evidence type="ECO:0000256" key="2">
    <source>
        <dbReference type="ARBA" id="ARBA00022825"/>
    </source>
</evidence>
<organism evidence="4 5">
    <name type="scientific">Methylophilus methylotrophus</name>
    <name type="common">Bacterium W3A1</name>
    <dbReference type="NCBI Taxonomy" id="17"/>
    <lineage>
        <taxon>Bacteria</taxon>
        <taxon>Pseudomonadati</taxon>
        <taxon>Pseudomonadota</taxon>
        <taxon>Betaproteobacteria</taxon>
        <taxon>Nitrosomonadales</taxon>
        <taxon>Methylophilaceae</taxon>
        <taxon>Methylophilus</taxon>
    </lineage>
</organism>
<evidence type="ECO:0000313" key="4">
    <source>
        <dbReference type="EMBL" id="TXI36429.1"/>
    </source>
</evidence>
<accession>A0A5C7WH55</accession>
<sequence>MAATLLTSRAIRAEDNPYAINYQAQNQGNLHSMQANPEPQIFSGTRRDEDNINMLENGYDLMGISSFEAEVVPAEQAIIHGRTIKADSILVYVKKAGNTTPASKMEMIKEASRKGKALTEKDMAVDPTKYRYYATYWAKLPPPVLGVHVIKLVPRSSATESGNKETRPASSDGVRVIAVIHGSAAEKAGLLRGDQLLSINQEKVQDAAELSNLVRKYRGKLIQLQLERQNEPVQLEAQL</sequence>
<name>A0A5C7WH55_METME</name>
<dbReference type="AlphaFoldDB" id="A0A5C7WH55"/>
<protein>
    <submittedName>
        <fullName evidence="4">M50 family peptidase</fullName>
    </submittedName>
</protein>
<evidence type="ECO:0000256" key="1">
    <source>
        <dbReference type="ARBA" id="ARBA00010541"/>
    </source>
</evidence>
<feature type="domain" description="PDZ" evidence="3">
    <location>
        <begin position="143"/>
        <end position="230"/>
    </location>
</feature>
<gene>
    <name evidence="4" type="ORF">E6Q51_05565</name>
</gene>